<proteinExistence type="predicted"/>
<name>A0A5N6PZC6_9ASTR</name>
<protein>
    <submittedName>
        <fullName evidence="1">Uncharacterized protein</fullName>
    </submittedName>
</protein>
<dbReference type="AlphaFoldDB" id="A0A5N6PZC6"/>
<evidence type="ECO:0000313" key="1">
    <source>
        <dbReference type="EMBL" id="KAD7477136.1"/>
    </source>
</evidence>
<keyword evidence="2" id="KW-1185">Reference proteome</keyword>
<sequence length="106" mass="11789">MGTPPPRKWGGVNWGHHTVSCRMGNHIQPFDNDNHDSHLPLYQPPLHSDRASIKTPASLLQCLRVRLSPPISPAARLQLLSFSGDSRLRSFAQLTRNSSPPLSSFQ</sequence>
<dbReference type="EMBL" id="SZYD01000001">
    <property type="protein sequence ID" value="KAD7477136.1"/>
    <property type="molecule type" value="Genomic_DNA"/>
</dbReference>
<organism evidence="1 2">
    <name type="scientific">Mikania micrantha</name>
    <name type="common">bitter vine</name>
    <dbReference type="NCBI Taxonomy" id="192012"/>
    <lineage>
        <taxon>Eukaryota</taxon>
        <taxon>Viridiplantae</taxon>
        <taxon>Streptophyta</taxon>
        <taxon>Embryophyta</taxon>
        <taxon>Tracheophyta</taxon>
        <taxon>Spermatophyta</taxon>
        <taxon>Magnoliopsida</taxon>
        <taxon>eudicotyledons</taxon>
        <taxon>Gunneridae</taxon>
        <taxon>Pentapetalae</taxon>
        <taxon>asterids</taxon>
        <taxon>campanulids</taxon>
        <taxon>Asterales</taxon>
        <taxon>Asteraceae</taxon>
        <taxon>Asteroideae</taxon>
        <taxon>Heliantheae alliance</taxon>
        <taxon>Eupatorieae</taxon>
        <taxon>Mikania</taxon>
    </lineage>
</organism>
<dbReference type="Proteomes" id="UP000326396">
    <property type="component" value="Linkage Group LG1"/>
</dbReference>
<gene>
    <name evidence="1" type="ORF">E3N88_00272</name>
</gene>
<reference evidence="1 2" key="1">
    <citation type="submission" date="2019-05" db="EMBL/GenBank/DDBJ databases">
        <title>Mikania micrantha, genome provides insights into the molecular mechanism of rapid growth.</title>
        <authorList>
            <person name="Liu B."/>
        </authorList>
    </citation>
    <scope>NUCLEOTIDE SEQUENCE [LARGE SCALE GENOMIC DNA]</scope>
    <source>
        <strain evidence="1">NLD-2019</strain>
        <tissue evidence="1">Leaf</tissue>
    </source>
</reference>
<evidence type="ECO:0000313" key="2">
    <source>
        <dbReference type="Proteomes" id="UP000326396"/>
    </source>
</evidence>
<comment type="caution">
    <text evidence="1">The sequence shown here is derived from an EMBL/GenBank/DDBJ whole genome shotgun (WGS) entry which is preliminary data.</text>
</comment>
<accession>A0A5N6PZC6</accession>